<comment type="caution">
    <text evidence="3">The sequence shown here is derived from an EMBL/GenBank/DDBJ whole genome shotgun (WGS) entry which is preliminary data.</text>
</comment>
<dbReference type="STRING" id="1641875.XM53_14260"/>
<dbReference type="SUPFAM" id="SSF51905">
    <property type="entry name" value="FAD/NAD(P)-binding domain"/>
    <property type="match status" value="1"/>
</dbReference>
<dbReference type="OrthoDB" id="9806601at2"/>
<dbReference type="InterPro" id="IPR036188">
    <property type="entry name" value="FAD/NAD-bd_sf"/>
</dbReference>
<dbReference type="PATRIC" id="fig|1641875.4.peg.655"/>
<dbReference type="EMBL" id="LAXJ01000016">
    <property type="protein sequence ID" value="KRS11855.1"/>
    <property type="molecule type" value="Genomic_DNA"/>
</dbReference>
<dbReference type="GO" id="GO:0005737">
    <property type="term" value="C:cytoplasm"/>
    <property type="evidence" value="ECO:0007669"/>
    <property type="project" value="TreeGrafter"/>
</dbReference>
<accession>A0A0T5NT97</accession>
<keyword evidence="1" id="KW-0560">Oxidoreductase</keyword>
<reference evidence="3 4" key="1">
    <citation type="submission" date="2015-04" db="EMBL/GenBank/DDBJ databases">
        <title>The draft genome sequence of Roseovarius sp.R12b.</title>
        <authorList>
            <person name="Li G."/>
            <person name="Lai Q."/>
            <person name="Shao Z."/>
            <person name="Yan P."/>
        </authorList>
    </citation>
    <scope>NUCLEOTIDE SEQUENCE [LARGE SCALE GENOMIC DNA]</scope>
    <source>
        <strain evidence="3 4">R12B</strain>
    </source>
</reference>
<evidence type="ECO:0000313" key="3">
    <source>
        <dbReference type="EMBL" id="KRS11855.1"/>
    </source>
</evidence>
<dbReference type="PANTHER" id="PTHR13847">
    <property type="entry name" value="SARCOSINE DEHYDROGENASE-RELATED"/>
    <property type="match status" value="1"/>
</dbReference>
<dbReference type="Gene3D" id="3.50.50.60">
    <property type="entry name" value="FAD/NAD(P)-binding domain"/>
    <property type="match status" value="1"/>
</dbReference>
<dbReference type="Proteomes" id="UP000051295">
    <property type="component" value="Unassembled WGS sequence"/>
</dbReference>
<feature type="domain" description="FAD dependent oxidoreductase" evidence="2">
    <location>
        <begin position="31"/>
        <end position="381"/>
    </location>
</feature>
<proteinExistence type="predicted"/>
<dbReference type="Gene3D" id="3.30.9.10">
    <property type="entry name" value="D-Amino Acid Oxidase, subunit A, domain 2"/>
    <property type="match status" value="1"/>
</dbReference>
<dbReference type="GO" id="GO:0016491">
    <property type="term" value="F:oxidoreductase activity"/>
    <property type="evidence" value="ECO:0007669"/>
    <property type="project" value="UniProtKB-KW"/>
</dbReference>
<evidence type="ECO:0000313" key="4">
    <source>
        <dbReference type="Proteomes" id="UP000051295"/>
    </source>
</evidence>
<dbReference type="Pfam" id="PF01266">
    <property type="entry name" value="DAO"/>
    <property type="match status" value="1"/>
</dbReference>
<protein>
    <submittedName>
        <fullName evidence="3">Oxidoreductase</fullName>
    </submittedName>
</protein>
<evidence type="ECO:0000259" key="2">
    <source>
        <dbReference type="Pfam" id="PF01266"/>
    </source>
</evidence>
<keyword evidence="4" id="KW-1185">Reference proteome</keyword>
<gene>
    <name evidence="3" type="ORF">XM53_14260</name>
</gene>
<dbReference type="PANTHER" id="PTHR13847:SF281">
    <property type="entry name" value="FAD DEPENDENT OXIDOREDUCTASE DOMAIN-CONTAINING PROTEIN"/>
    <property type="match status" value="1"/>
</dbReference>
<dbReference type="RefSeq" id="WP_057794449.1">
    <property type="nucleotide sequence ID" value="NZ_LAXJ01000016.1"/>
</dbReference>
<sequence>MKHAPRPDSLWSDTAPARARFAPLQGAVTVDVVVIGGGFTGVSAAYHLAAEGASVALIEARSIGFGGSGRNVGLVNAGLWTPPDQVDDKLGKTVGGRLNALLAGGPSAVFELIETHQIRCEAVRQGTLHCAHSPAGLRDLEDRFAQQQARGAPVKLLDAAETARRTGSTAYCGALWDARAGTIQPLAYVQGLARAAEAQGARIFEETAALGITESGGGWVVRTAGGEVRAARMIQATNAYGMGAADDNAIIPAHFFQLATAPLPEELRQDILAGGEGCWDTALVMSAFRLDQAGRMIFGALGNLDGPGGGMHRGWARRKLGQLFPRLKGIPFEQEWTGRIAMTGTHLPRIERRGRSGISIFGYSGRGISPGTLFGRAAAQWALGTGDLPLPVTEPRPERLAGARGLYYETGATLAHFTNGRL</sequence>
<name>A0A0T5NT97_9RHOB</name>
<dbReference type="InterPro" id="IPR006076">
    <property type="entry name" value="FAD-dep_OxRdtase"/>
</dbReference>
<organism evidence="3 4">
    <name type="scientific">Roseovarius atlanticus</name>
    <dbReference type="NCBI Taxonomy" id="1641875"/>
    <lineage>
        <taxon>Bacteria</taxon>
        <taxon>Pseudomonadati</taxon>
        <taxon>Pseudomonadota</taxon>
        <taxon>Alphaproteobacteria</taxon>
        <taxon>Rhodobacterales</taxon>
        <taxon>Roseobacteraceae</taxon>
        <taxon>Roseovarius</taxon>
    </lineage>
</organism>
<dbReference type="AlphaFoldDB" id="A0A0T5NT97"/>
<evidence type="ECO:0000256" key="1">
    <source>
        <dbReference type="ARBA" id="ARBA00023002"/>
    </source>
</evidence>